<dbReference type="EMBL" id="MJGC01000016">
    <property type="protein sequence ID" value="OEJ77119.1"/>
    <property type="molecule type" value="Genomic_DNA"/>
</dbReference>
<dbReference type="STRING" id="1781255.BH720_00965"/>
<dbReference type="Gene3D" id="1.10.530.10">
    <property type="match status" value="1"/>
</dbReference>
<dbReference type="AlphaFoldDB" id="A0A1E5QR31"/>
<accession>A0A1E5QR31</accession>
<dbReference type="GO" id="GO:0016787">
    <property type="term" value="F:hydrolase activity"/>
    <property type="evidence" value="ECO:0007669"/>
    <property type="project" value="UniProtKB-KW"/>
</dbReference>
<sequence length="214" mass="24468">MTNLVVTSAVVVGFMTLFWMTPRPRSDRSIPPAIESYNESLPQPLAMTGGDPHIRALMRTISASESNVRRPYSVLYGGQYLENLSRHPDRCIRIVAGPNTGNCTTAAGRYQFLTTTWHEQARRYHPQRTAMRLWHEYSFEAEYQDAVVYAWLKDSRVWGEDIPALLEQGKLDRVLRMLSGTWTSLGYGIETNSMSQYLPTIYQEVLQEELRSAS</sequence>
<name>A0A1E5QR31_9CYAN</name>
<keyword evidence="1" id="KW-0378">Hydrolase</keyword>
<evidence type="ECO:0000313" key="1">
    <source>
        <dbReference type="EMBL" id="OEJ77119.1"/>
    </source>
</evidence>
<organism evidence="1">
    <name type="scientific">Desertifilum tharense IPPAS B-1220</name>
    <dbReference type="NCBI Taxonomy" id="1781255"/>
    <lineage>
        <taxon>Bacteria</taxon>
        <taxon>Bacillati</taxon>
        <taxon>Cyanobacteriota</taxon>
        <taxon>Cyanophyceae</taxon>
        <taxon>Desertifilales</taxon>
        <taxon>Desertifilaceae</taxon>
        <taxon>Desertifilum</taxon>
    </lineage>
</organism>
<protein>
    <submittedName>
        <fullName evidence="1">Glycoside hydrolase</fullName>
    </submittedName>
</protein>
<dbReference type="SUPFAM" id="SSF53955">
    <property type="entry name" value="Lysozyme-like"/>
    <property type="match status" value="1"/>
</dbReference>
<dbReference type="InterPro" id="IPR023346">
    <property type="entry name" value="Lysozyme-like_dom_sf"/>
</dbReference>
<proteinExistence type="predicted"/>
<gene>
    <name evidence="1" type="ORF">BH720_00965</name>
</gene>
<reference evidence="1" key="1">
    <citation type="submission" date="2016-09" db="EMBL/GenBank/DDBJ databases">
        <title>Draft genome of thermotolerant cyanobacterium Desertifilum sp. strain IPPAS B-1220.</title>
        <authorList>
            <person name="Sinetova M.A."/>
            <person name="Bolakhan K."/>
            <person name="Zayadan B.K."/>
            <person name="Mironov K.S."/>
            <person name="Ustinova V."/>
            <person name="Kupriyanova E.V."/>
            <person name="Sidorov R.A."/>
            <person name="Skrypnik A.N."/>
            <person name="Gogoleva N.E."/>
            <person name="Gogolev Y.V."/>
            <person name="Los D.A."/>
        </authorList>
    </citation>
    <scope>NUCLEOTIDE SEQUENCE [LARGE SCALE GENOMIC DNA]</scope>
    <source>
        <strain evidence="1">IPPAS B-1220</strain>
    </source>
</reference>
<comment type="caution">
    <text evidence="1">The sequence shown here is derived from an EMBL/GenBank/DDBJ whole genome shotgun (WGS) entry which is preliminary data.</text>
</comment>